<name>A0A8A4TI37_SULCO</name>
<feature type="domain" description="HTH araC/xylS-type" evidence="4">
    <location>
        <begin position="180"/>
        <end position="264"/>
    </location>
</feature>
<dbReference type="KEGG" id="scor:J3U87_26525"/>
<sequence>MASEYLFQAKRPDFPLYPYIGVIWYMKGPPFLHPCERLLPTATVEVVINLGEPFNLICNPLRERTLHRYDGAVVCGPQSGHFTIDTNTERHLVGIHFRPGGLTPFSPLPLSEMRDWHLSIEDIWGDEGRRLHHRLLESSPTVERFRLVEEFFLSQWNPTKINPAIESARNLFVSMGPQARVAPVVDHIGFSRRHFNRLFQSSLGMPAKAFCRISRFQHALRKLEVDPHPDWSSFALDFGFYDQAHMINEFKSLSGFSPELYLANRGTRLNHIPLRE</sequence>
<dbReference type="Pfam" id="PF12833">
    <property type="entry name" value="HTH_18"/>
    <property type="match status" value="1"/>
</dbReference>
<keyword evidence="3" id="KW-0804">Transcription</keyword>
<keyword evidence="2" id="KW-0238">DNA-binding</keyword>
<organism evidence="5 6">
    <name type="scientific">Sulfidibacter corallicola</name>
    <dbReference type="NCBI Taxonomy" id="2818388"/>
    <lineage>
        <taxon>Bacteria</taxon>
        <taxon>Pseudomonadati</taxon>
        <taxon>Acidobacteriota</taxon>
        <taxon>Holophagae</taxon>
        <taxon>Acanthopleuribacterales</taxon>
        <taxon>Acanthopleuribacteraceae</taxon>
        <taxon>Sulfidibacter</taxon>
    </lineage>
</organism>
<dbReference type="InterPro" id="IPR018060">
    <property type="entry name" value="HTH_AraC"/>
</dbReference>
<dbReference type="PROSITE" id="PS01124">
    <property type="entry name" value="HTH_ARAC_FAMILY_2"/>
    <property type="match status" value="1"/>
</dbReference>
<dbReference type="GO" id="GO:0043565">
    <property type="term" value="F:sequence-specific DNA binding"/>
    <property type="evidence" value="ECO:0007669"/>
    <property type="project" value="InterPro"/>
</dbReference>
<gene>
    <name evidence="5" type="ORF">J3U87_26525</name>
</gene>
<evidence type="ECO:0000256" key="2">
    <source>
        <dbReference type="ARBA" id="ARBA00023125"/>
    </source>
</evidence>
<dbReference type="SMART" id="SM00342">
    <property type="entry name" value="HTH_ARAC"/>
    <property type="match status" value="1"/>
</dbReference>
<dbReference type="Gene3D" id="1.10.10.60">
    <property type="entry name" value="Homeodomain-like"/>
    <property type="match status" value="1"/>
</dbReference>
<proteinExistence type="predicted"/>
<dbReference type="GO" id="GO:0003700">
    <property type="term" value="F:DNA-binding transcription factor activity"/>
    <property type="evidence" value="ECO:0007669"/>
    <property type="project" value="InterPro"/>
</dbReference>
<evidence type="ECO:0000313" key="6">
    <source>
        <dbReference type="Proteomes" id="UP000663929"/>
    </source>
</evidence>
<dbReference type="Proteomes" id="UP000663929">
    <property type="component" value="Chromosome"/>
</dbReference>
<dbReference type="Pfam" id="PF20240">
    <property type="entry name" value="DUF6597"/>
    <property type="match status" value="1"/>
</dbReference>
<dbReference type="EMBL" id="CP071793">
    <property type="protein sequence ID" value="QTD49157.1"/>
    <property type="molecule type" value="Genomic_DNA"/>
</dbReference>
<dbReference type="InterPro" id="IPR046532">
    <property type="entry name" value="DUF6597"/>
</dbReference>
<protein>
    <submittedName>
        <fullName evidence="5">AraC family transcriptional regulator</fullName>
    </submittedName>
</protein>
<evidence type="ECO:0000256" key="3">
    <source>
        <dbReference type="ARBA" id="ARBA00023163"/>
    </source>
</evidence>
<keyword evidence="6" id="KW-1185">Reference proteome</keyword>
<dbReference type="RefSeq" id="WP_237378798.1">
    <property type="nucleotide sequence ID" value="NZ_CP071793.1"/>
</dbReference>
<evidence type="ECO:0000256" key="1">
    <source>
        <dbReference type="ARBA" id="ARBA00023015"/>
    </source>
</evidence>
<dbReference type="InterPro" id="IPR050204">
    <property type="entry name" value="AraC_XylS_family_regulators"/>
</dbReference>
<dbReference type="PANTHER" id="PTHR46796:SF13">
    <property type="entry name" value="HTH-TYPE TRANSCRIPTIONAL ACTIVATOR RHAS"/>
    <property type="match status" value="1"/>
</dbReference>
<dbReference type="PANTHER" id="PTHR46796">
    <property type="entry name" value="HTH-TYPE TRANSCRIPTIONAL ACTIVATOR RHAS-RELATED"/>
    <property type="match status" value="1"/>
</dbReference>
<keyword evidence="1" id="KW-0805">Transcription regulation</keyword>
<accession>A0A8A4TI37</accession>
<reference evidence="5" key="1">
    <citation type="submission" date="2021-03" db="EMBL/GenBank/DDBJ databases">
        <title>Acanthopleuribacteraceae sp. M133.</title>
        <authorList>
            <person name="Wang G."/>
        </authorList>
    </citation>
    <scope>NUCLEOTIDE SEQUENCE</scope>
    <source>
        <strain evidence="5">M133</strain>
    </source>
</reference>
<dbReference type="AlphaFoldDB" id="A0A8A4TI37"/>
<evidence type="ECO:0000313" key="5">
    <source>
        <dbReference type="EMBL" id="QTD49157.1"/>
    </source>
</evidence>
<evidence type="ECO:0000259" key="4">
    <source>
        <dbReference type="PROSITE" id="PS01124"/>
    </source>
</evidence>